<reference evidence="1" key="1">
    <citation type="journal article" date="2014" name="Front. Microbiol.">
        <title>High frequency of phylogenetically diverse reductive dehalogenase-homologous genes in deep subseafloor sedimentary metagenomes.</title>
        <authorList>
            <person name="Kawai M."/>
            <person name="Futagami T."/>
            <person name="Toyoda A."/>
            <person name="Takaki Y."/>
            <person name="Nishi S."/>
            <person name="Hori S."/>
            <person name="Arai W."/>
            <person name="Tsubouchi T."/>
            <person name="Morono Y."/>
            <person name="Uchiyama I."/>
            <person name="Ito T."/>
            <person name="Fujiyama A."/>
            <person name="Inagaki F."/>
            <person name="Takami H."/>
        </authorList>
    </citation>
    <scope>NUCLEOTIDE SEQUENCE</scope>
    <source>
        <strain evidence="1">Expedition CK06-06</strain>
    </source>
</reference>
<organism evidence="1">
    <name type="scientific">marine sediment metagenome</name>
    <dbReference type="NCBI Taxonomy" id="412755"/>
    <lineage>
        <taxon>unclassified sequences</taxon>
        <taxon>metagenomes</taxon>
        <taxon>ecological metagenomes</taxon>
    </lineage>
</organism>
<evidence type="ECO:0000313" key="1">
    <source>
        <dbReference type="EMBL" id="GAF90734.1"/>
    </source>
</evidence>
<proteinExistence type="predicted"/>
<comment type="caution">
    <text evidence="1">The sequence shown here is derived from an EMBL/GenBank/DDBJ whole genome shotgun (WGS) entry which is preliminary data.</text>
</comment>
<dbReference type="AlphaFoldDB" id="X0TBY4"/>
<sequence length="276" mass="31455">CQNERVPLYPTLSVEISDKYGDAMDLTWYIKQGDIYVVVQVDSNLHNGTYYYRFWTADEYDTRHDWKVSLSDGYLFPQEKYCTFYTIRPEIIINNIVPVDGVDFYKHIADDGTFVAMSPHTFTATISNSEGHNMIVEFGLDTQSRGTIIETFQNVGDGTYSWTPNEDDLVIGDVDKFWVKATDIGWGGYERSPAHYHSVRRVWVSEGYMDNWINFTKDDNDNSLTVTHVELSDLSWGEIELIGTGTLPTGIIDVGDKITNCSGTVSLRWVAVDFLI</sequence>
<name>X0TBY4_9ZZZZ</name>
<feature type="non-terminal residue" evidence="1">
    <location>
        <position position="1"/>
    </location>
</feature>
<protein>
    <submittedName>
        <fullName evidence="1">Uncharacterized protein</fullName>
    </submittedName>
</protein>
<gene>
    <name evidence="1" type="ORF">S01H1_29509</name>
</gene>
<accession>X0TBY4</accession>
<feature type="non-terminal residue" evidence="1">
    <location>
        <position position="276"/>
    </location>
</feature>
<dbReference type="EMBL" id="BARS01018101">
    <property type="protein sequence ID" value="GAF90734.1"/>
    <property type="molecule type" value="Genomic_DNA"/>
</dbReference>